<feature type="region of interest" description="Disordered" evidence="2">
    <location>
        <begin position="161"/>
        <end position="183"/>
    </location>
</feature>
<dbReference type="AlphaFoldDB" id="A0A6L2M3I9"/>
<sequence>MVTGGGPSGVKYIRGRQTYKGPPVDSASFLFFVNRVLDLENTKTTQALEINSLKIRVKKLGRSKEDASKHKRIADIDANKDIYFVNFHTNEDMFDVNDLDGDEVIVKSVDVVDQAKEVVVDKETIDDITLAKALMEIKSAKPKADNTRPKAKGLVIHEQEQAPTPTVSLQQPSQVKVQDKGKGKMVELEPVKKQPKKDQLMLDKKLAFKLQAKEEEEEEEEMITREKAQQIKERAEEKRNKPPTLAQQMSIMCTYLKNIDRWKTKSLKNKSFTDIQELFNKAIKKVNTFVDYRAELVEESSKKAKAEVTEGSLKRAVEELEQGNAKKQKMEDDKELKWCLKIIQDDRDDVTIDATPLSFKSPTIVNYKIHKKGKKIYF</sequence>
<evidence type="ECO:0000256" key="1">
    <source>
        <dbReference type="SAM" id="Coils"/>
    </source>
</evidence>
<evidence type="ECO:0000256" key="2">
    <source>
        <dbReference type="SAM" id="MobiDB-lite"/>
    </source>
</evidence>
<evidence type="ECO:0000313" key="3">
    <source>
        <dbReference type="EMBL" id="GEU68578.1"/>
    </source>
</evidence>
<name>A0A6L2M3I9_TANCI</name>
<feature type="coiled-coil region" evidence="1">
    <location>
        <begin position="209"/>
        <end position="238"/>
    </location>
</feature>
<reference evidence="3" key="1">
    <citation type="journal article" date="2019" name="Sci. Rep.">
        <title>Draft genome of Tanacetum cinerariifolium, the natural source of mosquito coil.</title>
        <authorList>
            <person name="Yamashiro T."/>
            <person name="Shiraishi A."/>
            <person name="Satake H."/>
            <person name="Nakayama K."/>
        </authorList>
    </citation>
    <scope>NUCLEOTIDE SEQUENCE</scope>
</reference>
<accession>A0A6L2M3I9</accession>
<gene>
    <name evidence="3" type="ORF">Tci_040556</name>
</gene>
<proteinExistence type="predicted"/>
<organism evidence="3">
    <name type="scientific">Tanacetum cinerariifolium</name>
    <name type="common">Dalmatian daisy</name>
    <name type="synonym">Chrysanthemum cinerariifolium</name>
    <dbReference type="NCBI Taxonomy" id="118510"/>
    <lineage>
        <taxon>Eukaryota</taxon>
        <taxon>Viridiplantae</taxon>
        <taxon>Streptophyta</taxon>
        <taxon>Embryophyta</taxon>
        <taxon>Tracheophyta</taxon>
        <taxon>Spermatophyta</taxon>
        <taxon>Magnoliopsida</taxon>
        <taxon>eudicotyledons</taxon>
        <taxon>Gunneridae</taxon>
        <taxon>Pentapetalae</taxon>
        <taxon>asterids</taxon>
        <taxon>campanulids</taxon>
        <taxon>Asterales</taxon>
        <taxon>Asteraceae</taxon>
        <taxon>Asteroideae</taxon>
        <taxon>Anthemideae</taxon>
        <taxon>Anthemidinae</taxon>
        <taxon>Tanacetum</taxon>
    </lineage>
</organism>
<dbReference type="EMBL" id="BKCJ010005776">
    <property type="protein sequence ID" value="GEU68578.1"/>
    <property type="molecule type" value="Genomic_DNA"/>
</dbReference>
<keyword evidence="1" id="KW-0175">Coiled coil</keyword>
<comment type="caution">
    <text evidence="3">The sequence shown here is derived from an EMBL/GenBank/DDBJ whole genome shotgun (WGS) entry which is preliminary data.</text>
</comment>
<feature type="compositionally biased region" description="Polar residues" evidence="2">
    <location>
        <begin position="161"/>
        <end position="176"/>
    </location>
</feature>
<protein>
    <submittedName>
        <fullName evidence="3">Uncharacterized protein</fullName>
    </submittedName>
</protein>